<name>A0A3R6YRN2_9STRA</name>
<keyword evidence="2" id="KW-1185">Reference proteome</keyword>
<gene>
    <name evidence="1" type="ORF">DYB32_010118</name>
</gene>
<dbReference type="AlphaFoldDB" id="A0A3R6YRN2"/>
<comment type="caution">
    <text evidence="1">The sequence shown here is derived from an EMBL/GenBank/DDBJ whole genome shotgun (WGS) entry which is preliminary data.</text>
</comment>
<protein>
    <submittedName>
        <fullName evidence="1">Uncharacterized protein</fullName>
    </submittedName>
</protein>
<sequence>MNLSDSRAFVTPEIYFILDVAESCSHAFSSTTSPTTKRNSARELTVRHFVRDPVNAIVSKTDNYHLRKKRQVKAKKSAPLEQVFVRVKTESKLDKVRQDLTDAINRVKRINRHFDDVLIKKFASTDPRLIPSTRSVLQTLNVHLHDCSNLVDNILLKEVKFYLKEKNLPLIKSRGYK</sequence>
<evidence type="ECO:0000313" key="1">
    <source>
        <dbReference type="EMBL" id="RHY20066.1"/>
    </source>
</evidence>
<dbReference type="Proteomes" id="UP000285060">
    <property type="component" value="Unassembled WGS sequence"/>
</dbReference>
<proteinExistence type="predicted"/>
<accession>A0A3R6YRN2</accession>
<evidence type="ECO:0000313" key="2">
    <source>
        <dbReference type="Proteomes" id="UP000285060"/>
    </source>
</evidence>
<organism evidence="1 2">
    <name type="scientific">Aphanomyces invadans</name>
    <dbReference type="NCBI Taxonomy" id="157072"/>
    <lineage>
        <taxon>Eukaryota</taxon>
        <taxon>Sar</taxon>
        <taxon>Stramenopiles</taxon>
        <taxon>Oomycota</taxon>
        <taxon>Saprolegniomycetes</taxon>
        <taxon>Saprolegniales</taxon>
        <taxon>Verrucalvaceae</taxon>
        <taxon>Aphanomyces</taxon>
    </lineage>
</organism>
<dbReference type="VEuPathDB" id="FungiDB:H310_12589"/>
<dbReference type="EMBL" id="QUSY01002751">
    <property type="protein sequence ID" value="RHY20066.1"/>
    <property type="molecule type" value="Genomic_DNA"/>
</dbReference>
<reference evidence="1 2" key="1">
    <citation type="submission" date="2018-08" db="EMBL/GenBank/DDBJ databases">
        <title>Aphanomyces genome sequencing and annotation.</title>
        <authorList>
            <person name="Minardi D."/>
            <person name="Oidtmann B."/>
            <person name="Van Der Giezen M."/>
            <person name="Studholme D.J."/>
        </authorList>
    </citation>
    <scope>NUCLEOTIDE SEQUENCE [LARGE SCALE GENOMIC DNA]</scope>
    <source>
        <strain evidence="1 2">NJM0002</strain>
    </source>
</reference>